<dbReference type="Proteomes" id="UP000192582">
    <property type="component" value="Unassembled WGS sequence"/>
</dbReference>
<gene>
    <name evidence="1" type="ORF">SAMN00790413_03788</name>
</gene>
<dbReference type="STRING" id="695939.SAMN00790413_03788"/>
<evidence type="ECO:0000313" key="2">
    <source>
        <dbReference type="Proteomes" id="UP000192582"/>
    </source>
</evidence>
<proteinExistence type="predicted"/>
<dbReference type="AlphaFoldDB" id="A0A1W1UZ26"/>
<dbReference type="Gene3D" id="2.70.180.10">
    <property type="entry name" value="Hypothetical protein YojF"/>
    <property type="match status" value="1"/>
</dbReference>
<reference evidence="1 2" key="1">
    <citation type="submission" date="2017-04" db="EMBL/GenBank/DDBJ databases">
        <authorList>
            <person name="Afonso C.L."/>
            <person name="Miller P.J."/>
            <person name="Scott M.A."/>
            <person name="Spackman E."/>
            <person name="Goraichik I."/>
            <person name="Dimitrov K.M."/>
            <person name="Suarez D.L."/>
            <person name="Swayne D.E."/>
        </authorList>
    </citation>
    <scope>NUCLEOTIDE SEQUENCE [LARGE SCALE GENOMIC DNA]</scope>
    <source>
        <strain evidence="1 2">KR-140</strain>
    </source>
</reference>
<dbReference type="SUPFAM" id="SSF89442">
    <property type="entry name" value="Hypothetical protein YojF"/>
    <property type="match status" value="1"/>
</dbReference>
<dbReference type="OrthoDB" id="2352913at2"/>
<organism evidence="1 2">
    <name type="scientific">Deinococcus hopiensis KR-140</name>
    <dbReference type="NCBI Taxonomy" id="695939"/>
    <lineage>
        <taxon>Bacteria</taxon>
        <taxon>Thermotogati</taxon>
        <taxon>Deinococcota</taxon>
        <taxon>Deinococci</taxon>
        <taxon>Deinococcales</taxon>
        <taxon>Deinococcaceae</taxon>
        <taxon>Deinococcus</taxon>
    </lineage>
</organism>
<keyword evidence="2" id="KW-1185">Reference proteome</keyword>
<dbReference type="InterPro" id="IPR036492">
    <property type="entry name" value="YojF_sf"/>
</dbReference>
<dbReference type="Pfam" id="PF08830">
    <property type="entry name" value="DUF1806"/>
    <property type="match status" value="1"/>
</dbReference>
<name>A0A1W1UZ26_9DEIO</name>
<evidence type="ECO:0000313" key="1">
    <source>
        <dbReference type="EMBL" id="SMB86368.1"/>
    </source>
</evidence>
<accession>A0A1W1UZ26</accession>
<evidence type="ECO:0008006" key="3">
    <source>
        <dbReference type="Google" id="ProtNLM"/>
    </source>
</evidence>
<protein>
    <recommendedName>
        <fullName evidence="3">DUF1806 family protein</fullName>
    </recommendedName>
</protein>
<sequence>MEAIDRDAVQAELSRRTGTHLYLHLETSTGAYAGLQDKKMPTVAAFVRNVPVCYERGTLTGNGPYRVGLKLPDGWVYAEGLTDWQCDDQDRLLLAGHDDAGALLVGLQLSFMPFHS</sequence>
<dbReference type="InterPro" id="IPR014934">
    <property type="entry name" value="DUF1806"/>
</dbReference>
<dbReference type="RefSeq" id="WP_084047660.1">
    <property type="nucleotide sequence ID" value="NZ_FWWU01000008.1"/>
</dbReference>
<dbReference type="EMBL" id="FWWU01000008">
    <property type="protein sequence ID" value="SMB86368.1"/>
    <property type="molecule type" value="Genomic_DNA"/>
</dbReference>